<gene>
    <name evidence="2" type="ORF">V4C55_28270</name>
</gene>
<evidence type="ECO:0008006" key="4">
    <source>
        <dbReference type="Google" id="ProtNLM"/>
    </source>
</evidence>
<accession>A0ABU9QJH2</accession>
<keyword evidence="1" id="KW-1133">Transmembrane helix</keyword>
<feature type="transmembrane region" description="Helical" evidence="1">
    <location>
        <begin position="42"/>
        <end position="65"/>
    </location>
</feature>
<keyword evidence="1" id="KW-0472">Membrane</keyword>
<protein>
    <recommendedName>
        <fullName evidence="4">DUF3325 domain-containing protein</fullName>
    </recommendedName>
</protein>
<reference evidence="2 3" key="1">
    <citation type="submission" date="2024-01" db="EMBL/GenBank/DDBJ databases">
        <title>The diversity of rhizobia nodulating Mimosa spp. in eleven states of Brazil covering several biomes is determined by host plant, location, and edaphic factors.</title>
        <authorList>
            <person name="Rouws L."/>
            <person name="Barauna A."/>
            <person name="Beukes C."/>
            <person name="De Faria S.M."/>
            <person name="Gross E."/>
            <person name="Dos Reis Junior F.B."/>
            <person name="Simon M."/>
            <person name="Maluk M."/>
            <person name="Odee D.W."/>
            <person name="Kenicer G."/>
            <person name="Young J.P.W."/>
            <person name="Reis V.M."/>
            <person name="Zilli J."/>
            <person name="James E.K."/>
        </authorList>
    </citation>
    <scope>NUCLEOTIDE SEQUENCE [LARGE SCALE GENOMIC DNA]</scope>
    <source>
        <strain evidence="2 3">JPY77</strain>
    </source>
</reference>
<dbReference type="EMBL" id="JAZHGC010000027">
    <property type="protein sequence ID" value="MEM5289621.1"/>
    <property type="molecule type" value="Genomic_DNA"/>
</dbReference>
<dbReference type="Proteomes" id="UP001494588">
    <property type="component" value="Unassembled WGS sequence"/>
</dbReference>
<keyword evidence="3" id="KW-1185">Reference proteome</keyword>
<keyword evidence="1" id="KW-0812">Transmembrane</keyword>
<evidence type="ECO:0000256" key="1">
    <source>
        <dbReference type="SAM" id="Phobius"/>
    </source>
</evidence>
<evidence type="ECO:0000313" key="3">
    <source>
        <dbReference type="Proteomes" id="UP001494588"/>
    </source>
</evidence>
<proteinExistence type="predicted"/>
<feature type="transmembrane region" description="Helical" evidence="1">
    <location>
        <begin position="6"/>
        <end position="30"/>
    </location>
</feature>
<organism evidence="2 3">
    <name type="scientific">Paraburkholderia sabiae</name>
    <dbReference type="NCBI Taxonomy" id="273251"/>
    <lineage>
        <taxon>Bacteria</taxon>
        <taxon>Pseudomonadati</taxon>
        <taxon>Pseudomonadota</taxon>
        <taxon>Betaproteobacteria</taxon>
        <taxon>Burkholderiales</taxon>
        <taxon>Burkholderiaceae</taxon>
        <taxon>Paraburkholderia</taxon>
    </lineage>
</organism>
<feature type="transmembrane region" description="Helical" evidence="1">
    <location>
        <begin position="71"/>
        <end position="92"/>
    </location>
</feature>
<evidence type="ECO:0000313" key="2">
    <source>
        <dbReference type="EMBL" id="MEM5289621.1"/>
    </source>
</evidence>
<comment type="caution">
    <text evidence="2">The sequence shown here is derived from an EMBL/GenBank/DDBJ whole genome shotgun (WGS) entry which is preliminary data.</text>
</comment>
<dbReference type="RefSeq" id="WP_201657419.1">
    <property type="nucleotide sequence ID" value="NZ_CAJHCS010000027.1"/>
</dbReference>
<name>A0ABU9QJH2_9BURK</name>
<sequence length="107" mass="11863">MDFTNWVIILAVALISLTFFCSRAPAGWSIENRARRFTGMRLLAQAVLSFWSALLIVVRGLFALGARTFHVAPQLVLAGALLLIVASCYWSIRGSKLLKPRRLFSAP</sequence>